<evidence type="ECO:0000313" key="2">
    <source>
        <dbReference type="Proteomes" id="UP000242715"/>
    </source>
</evidence>
<dbReference type="PANTHER" id="PTHR47723:SF19">
    <property type="entry name" value="POLYNUCLEOTIDYL TRANSFERASE, RIBONUCLEASE H-LIKE SUPERFAMILY PROTEIN"/>
    <property type="match status" value="1"/>
</dbReference>
<dbReference type="GO" id="GO:0003676">
    <property type="term" value="F:nucleic acid binding"/>
    <property type="evidence" value="ECO:0007669"/>
    <property type="project" value="InterPro"/>
</dbReference>
<dbReference type="AlphaFoldDB" id="A0A2Z6MFL2"/>
<dbReference type="InterPro" id="IPR036397">
    <property type="entry name" value="RNaseH_sf"/>
</dbReference>
<proteinExistence type="predicted"/>
<dbReference type="Proteomes" id="UP000242715">
    <property type="component" value="Unassembled WGS sequence"/>
</dbReference>
<reference evidence="2" key="1">
    <citation type="journal article" date="2017" name="Front. Plant Sci.">
        <title>Climate Clever Clovers: New Paradigm to Reduce the Environmental Footprint of Ruminants by Breeding Low Methanogenic Forages Utilizing Haplotype Variation.</title>
        <authorList>
            <person name="Kaur P."/>
            <person name="Appels R."/>
            <person name="Bayer P.E."/>
            <person name="Keeble-Gagnere G."/>
            <person name="Wang J."/>
            <person name="Hirakawa H."/>
            <person name="Shirasawa K."/>
            <person name="Vercoe P."/>
            <person name="Stefanova K."/>
            <person name="Durmic Z."/>
            <person name="Nichols P."/>
            <person name="Revell C."/>
            <person name="Isobe S.N."/>
            <person name="Edwards D."/>
            <person name="Erskine W."/>
        </authorList>
    </citation>
    <scope>NUCLEOTIDE SEQUENCE [LARGE SCALE GENOMIC DNA]</scope>
    <source>
        <strain evidence="2">cv. Daliak</strain>
    </source>
</reference>
<dbReference type="CDD" id="cd06222">
    <property type="entry name" value="RNase_H_like"/>
    <property type="match status" value="1"/>
</dbReference>
<accession>A0A2Z6MFL2</accession>
<gene>
    <name evidence="1" type="ORF">TSUD_19090</name>
</gene>
<dbReference type="PANTHER" id="PTHR47723">
    <property type="entry name" value="OS05G0353850 PROTEIN"/>
    <property type="match status" value="1"/>
</dbReference>
<dbReference type="OrthoDB" id="1431454at2759"/>
<sequence length="278" mass="31163">MNEAFLMKIWWNLINKLDELWCKVLLGKYGRNNDLMVSCSSQPYDSHLWRALVGISKDFQCHVFWKIGDGRLTNFWMDKWVPNGGDLFGSASQSLIDNTLSVRDTLNAVGDWNLDFLCDNLPINVVNQVLALPAPDDADGSDIMCNSPGPFSTYLVGNPGCHLTIFSTPLSSGVFAFRGNRTMYPRAVTSWDGEVPVITSLRSWIFNNIKKSWNGIKDTIYIGWKKSPEGWIKLNCDGACKGRGESSGCGGLFRNSDGRWMKGYSKKIGVYDAFHAEF</sequence>
<organism evidence="1 2">
    <name type="scientific">Trifolium subterraneum</name>
    <name type="common">Subterranean clover</name>
    <dbReference type="NCBI Taxonomy" id="3900"/>
    <lineage>
        <taxon>Eukaryota</taxon>
        <taxon>Viridiplantae</taxon>
        <taxon>Streptophyta</taxon>
        <taxon>Embryophyta</taxon>
        <taxon>Tracheophyta</taxon>
        <taxon>Spermatophyta</taxon>
        <taxon>Magnoliopsida</taxon>
        <taxon>eudicotyledons</taxon>
        <taxon>Gunneridae</taxon>
        <taxon>Pentapetalae</taxon>
        <taxon>rosids</taxon>
        <taxon>fabids</taxon>
        <taxon>Fabales</taxon>
        <taxon>Fabaceae</taxon>
        <taxon>Papilionoideae</taxon>
        <taxon>50 kb inversion clade</taxon>
        <taxon>NPAAA clade</taxon>
        <taxon>Hologalegina</taxon>
        <taxon>IRL clade</taxon>
        <taxon>Trifolieae</taxon>
        <taxon>Trifolium</taxon>
    </lineage>
</organism>
<keyword evidence="2" id="KW-1185">Reference proteome</keyword>
<dbReference type="Gene3D" id="3.30.420.10">
    <property type="entry name" value="Ribonuclease H-like superfamily/Ribonuclease H"/>
    <property type="match status" value="1"/>
</dbReference>
<evidence type="ECO:0008006" key="3">
    <source>
        <dbReference type="Google" id="ProtNLM"/>
    </source>
</evidence>
<dbReference type="InterPro" id="IPR044730">
    <property type="entry name" value="RNase_H-like_dom_plant"/>
</dbReference>
<dbReference type="EMBL" id="DF973453">
    <property type="protein sequence ID" value="GAU31364.1"/>
    <property type="molecule type" value="Genomic_DNA"/>
</dbReference>
<dbReference type="InterPro" id="IPR053151">
    <property type="entry name" value="RNase_H-like"/>
</dbReference>
<name>A0A2Z6MFL2_TRISU</name>
<protein>
    <recommendedName>
        <fullName evidence="3">RNase H type-1 domain-containing protein</fullName>
    </recommendedName>
</protein>
<evidence type="ECO:0000313" key="1">
    <source>
        <dbReference type="EMBL" id="GAU31364.1"/>
    </source>
</evidence>